<gene>
    <name evidence="4" type="ORF">HXX08_05180</name>
    <name evidence="5" type="ORF">OZ401_000385</name>
</gene>
<dbReference type="Proteomes" id="UP001431572">
    <property type="component" value="Chromosome 1"/>
</dbReference>
<dbReference type="GO" id="GO:0016853">
    <property type="term" value="F:isomerase activity"/>
    <property type="evidence" value="ECO:0007669"/>
    <property type="project" value="UniProtKB-KW"/>
</dbReference>
<dbReference type="Pfam" id="PF02567">
    <property type="entry name" value="PhzC-PhzF"/>
    <property type="match status" value="1"/>
</dbReference>
<evidence type="ECO:0000256" key="1">
    <source>
        <dbReference type="ARBA" id="ARBA00008270"/>
    </source>
</evidence>
<organism evidence="4 6">
    <name type="scientific">Candidatus Chlorohelix allophototropha</name>
    <dbReference type="NCBI Taxonomy" id="3003348"/>
    <lineage>
        <taxon>Bacteria</taxon>
        <taxon>Bacillati</taxon>
        <taxon>Chloroflexota</taxon>
        <taxon>Chloroflexia</taxon>
        <taxon>Candidatus Chloroheliales</taxon>
        <taxon>Candidatus Chloroheliaceae</taxon>
        <taxon>Candidatus Chlorohelix</taxon>
    </lineage>
</organism>
<keyword evidence="2" id="KW-0413">Isomerase</keyword>
<dbReference type="SUPFAM" id="SSF54506">
    <property type="entry name" value="Diaminopimelate epimerase-like"/>
    <property type="match status" value="1"/>
</dbReference>
<dbReference type="AlphaFoldDB" id="A0A8T7LTB4"/>
<evidence type="ECO:0000313" key="4">
    <source>
        <dbReference type="EMBL" id="NWJ45254.1"/>
    </source>
</evidence>
<dbReference type="InterPro" id="IPR003719">
    <property type="entry name" value="Phenazine_PhzF-like"/>
</dbReference>
<dbReference type="PIRSF" id="PIRSF016184">
    <property type="entry name" value="PhzC_PhzF"/>
    <property type="match status" value="1"/>
</dbReference>
<proteinExistence type="inferred from homology"/>
<dbReference type="EMBL" id="JACATZ010000001">
    <property type="protein sequence ID" value="NWJ45254.1"/>
    <property type="molecule type" value="Genomic_DNA"/>
</dbReference>
<comment type="similarity">
    <text evidence="1">Belongs to the PhzF family.</text>
</comment>
<dbReference type="RefSeq" id="WP_341469025.1">
    <property type="nucleotide sequence ID" value="NZ_CP128399.1"/>
</dbReference>
<reference evidence="4 6" key="1">
    <citation type="submission" date="2020-06" db="EMBL/GenBank/DDBJ databases">
        <title>Anoxygenic phototrophic Chloroflexota member uses a Type I reaction center.</title>
        <authorList>
            <person name="Tsuji J.M."/>
            <person name="Shaw N.A."/>
            <person name="Nagashima S."/>
            <person name="Venkiteswaran J."/>
            <person name="Schiff S.L."/>
            <person name="Hanada S."/>
            <person name="Tank M."/>
            <person name="Neufeld J.D."/>
        </authorList>
    </citation>
    <scope>NUCLEOTIDE SEQUENCE [LARGE SCALE GENOMIC DNA]</scope>
    <source>
        <strain evidence="4">L227-S17</strain>
    </source>
</reference>
<protein>
    <submittedName>
        <fullName evidence="4">PhzF family phenazine biosynthesis protein</fullName>
    </submittedName>
</protein>
<dbReference type="NCBIfam" id="TIGR00654">
    <property type="entry name" value="PhzF_family"/>
    <property type="match status" value="1"/>
</dbReference>
<feature type="active site" evidence="3">
    <location>
        <position position="46"/>
    </location>
</feature>
<accession>A0A8T7LTB4</accession>
<evidence type="ECO:0000313" key="6">
    <source>
        <dbReference type="Proteomes" id="UP000521676"/>
    </source>
</evidence>
<name>A0A8T7LTB4_9CHLR</name>
<dbReference type="Gene3D" id="3.10.310.10">
    <property type="entry name" value="Diaminopimelate Epimerase, Chain A, domain 1"/>
    <property type="match status" value="2"/>
</dbReference>
<evidence type="ECO:0000256" key="3">
    <source>
        <dbReference type="PIRSR" id="PIRSR016184-1"/>
    </source>
</evidence>
<dbReference type="EMBL" id="CP128399">
    <property type="protein sequence ID" value="WJW67130.1"/>
    <property type="molecule type" value="Genomic_DNA"/>
</dbReference>
<dbReference type="PANTHER" id="PTHR13774">
    <property type="entry name" value="PHENAZINE BIOSYNTHESIS PROTEIN"/>
    <property type="match status" value="1"/>
</dbReference>
<dbReference type="Proteomes" id="UP000521676">
    <property type="component" value="Unassembled WGS sequence"/>
</dbReference>
<evidence type="ECO:0000313" key="7">
    <source>
        <dbReference type="Proteomes" id="UP001431572"/>
    </source>
</evidence>
<dbReference type="PANTHER" id="PTHR13774:SF17">
    <property type="entry name" value="PHENAZINE BIOSYNTHESIS-LIKE DOMAIN-CONTAINING PROTEIN"/>
    <property type="match status" value="1"/>
</dbReference>
<dbReference type="GO" id="GO:0005737">
    <property type="term" value="C:cytoplasm"/>
    <property type="evidence" value="ECO:0007669"/>
    <property type="project" value="TreeGrafter"/>
</dbReference>
<keyword evidence="7" id="KW-1185">Reference proteome</keyword>
<evidence type="ECO:0000313" key="5">
    <source>
        <dbReference type="EMBL" id="WJW67130.1"/>
    </source>
</evidence>
<reference evidence="5" key="2">
    <citation type="journal article" date="2024" name="Nature">
        <title>Anoxygenic phototroph of the Chloroflexota uses a type I reaction centre.</title>
        <authorList>
            <person name="Tsuji J.M."/>
            <person name="Shaw N.A."/>
            <person name="Nagashima S."/>
            <person name="Venkiteswaran J.J."/>
            <person name="Schiff S.L."/>
            <person name="Watanabe T."/>
            <person name="Fukui M."/>
            <person name="Hanada S."/>
            <person name="Tank M."/>
            <person name="Neufeld J.D."/>
        </authorList>
    </citation>
    <scope>NUCLEOTIDE SEQUENCE</scope>
    <source>
        <strain evidence="5">L227-S17</strain>
    </source>
</reference>
<sequence length="262" mass="28879">MAQRIVQVDAFTDKSFSGNPAAVCVLVAPRDNEWMQNVAREMNLSETAFLLPESDGYRLRWFTPALEVELCGHATLASAHVLWQEGYLKPQEQARFYTLSGLLTANLKGEWIELNFPLEPAVPVVSPPDFATILGATPLFIGQNRMDYIVELESEEAVRLLKPDMPALARIETRGVIVTARASKNYDFVSRFFAPASGVNEDPVTGSAHCCLAPYWQAKLSKSEFIAYQASARGGVVQAIVDGDRTRLLGKAITVLRGELDC</sequence>
<evidence type="ECO:0000256" key="2">
    <source>
        <dbReference type="ARBA" id="ARBA00023235"/>
    </source>
</evidence>